<dbReference type="EMBL" id="BMAT01003900">
    <property type="protein sequence ID" value="GFR64532.1"/>
    <property type="molecule type" value="Genomic_DNA"/>
</dbReference>
<protein>
    <recommendedName>
        <fullName evidence="2">Protein KRI1 homolog</fullName>
    </recommendedName>
</protein>
<dbReference type="InterPro" id="IPR018034">
    <property type="entry name" value="Kri1"/>
</dbReference>
<comment type="caution">
    <text evidence="5">The sequence shown here is derived from an EMBL/GenBank/DDBJ whole genome shotgun (WGS) entry which is preliminary data.</text>
</comment>
<proteinExistence type="inferred from homology"/>
<feature type="compositionally biased region" description="Acidic residues" evidence="3">
    <location>
        <begin position="150"/>
        <end position="162"/>
    </location>
</feature>
<feature type="compositionally biased region" description="Basic residues" evidence="3">
    <location>
        <begin position="360"/>
        <end position="370"/>
    </location>
</feature>
<evidence type="ECO:0000256" key="2">
    <source>
        <dbReference type="ARBA" id="ARBA00017294"/>
    </source>
</evidence>
<feature type="domain" description="Kri1-like C-terminal" evidence="4">
    <location>
        <begin position="37"/>
        <end position="118"/>
    </location>
</feature>
<organism evidence="5 6">
    <name type="scientific">Elysia marginata</name>
    <dbReference type="NCBI Taxonomy" id="1093978"/>
    <lineage>
        <taxon>Eukaryota</taxon>
        <taxon>Metazoa</taxon>
        <taxon>Spiralia</taxon>
        <taxon>Lophotrochozoa</taxon>
        <taxon>Mollusca</taxon>
        <taxon>Gastropoda</taxon>
        <taxon>Heterobranchia</taxon>
        <taxon>Euthyneura</taxon>
        <taxon>Panpulmonata</taxon>
        <taxon>Sacoglossa</taxon>
        <taxon>Placobranchoidea</taxon>
        <taxon>Plakobranchidae</taxon>
        <taxon>Elysia</taxon>
    </lineage>
</organism>
<feature type="compositionally biased region" description="Basic and acidic residues" evidence="3">
    <location>
        <begin position="125"/>
        <end position="134"/>
    </location>
</feature>
<evidence type="ECO:0000313" key="5">
    <source>
        <dbReference type="EMBL" id="GFR64532.1"/>
    </source>
</evidence>
<reference evidence="5 6" key="1">
    <citation type="journal article" date="2021" name="Elife">
        <title>Chloroplast acquisition without the gene transfer in kleptoplastic sea slugs, Plakobranchus ocellatus.</title>
        <authorList>
            <person name="Maeda T."/>
            <person name="Takahashi S."/>
            <person name="Yoshida T."/>
            <person name="Shimamura S."/>
            <person name="Takaki Y."/>
            <person name="Nagai Y."/>
            <person name="Toyoda A."/>
            <person name="Suzuki Y."/>
            <person name="Arimoto A."/>
            <person name="Ishii H."/>
            <person name="Satoh N."/>
            <person name="Nishiyama T."/>
            <person name="Hasebe M."/>
            <person name="Maruyama T."/>
            <person name="Minagawa J."/>
            <person name="Obokata J."/>
            <person name="Shigenobu S."/>
        </authorList>
    </citation>
    <scope>NUCLEOTIDE SEQUENCE [LARGE SCALE GENOMIC DNA]</scope>
</reference>
<comment type="similarity">
    <text evidence="1">Belongs to the KRI1 family.</text>
</comment>
<evidence type="ECO:0000256" key="1">
    <source>
        <dbReference type="ARBA" id="ARBA00007473"/>
    </source>
</evidence>
<dbReference type="GO" id="GO:0030686">
    <property type="term" value="C:90S preribosome"/>
    <property type="evidence" value="ECO:0007669"/>
    <property type="project" value="TreeGrafter"/>
</dbReference>
<dbReference type="AlphaFoldDB" id="A0AAV4EUJ5"/>
<keyword evidence="6" id="KW-1185">Reference proteome</keyword>
<feature type="compositionally biased region" description="Basic and acidic residues" evidence="3">
    <location>
        <begin position="101"/>
        <end position="115"/>
    </location>
</feature>
<gene>
    <name evidence="5" type="ORF">ElyMa_001924900</name>
</gene>
<feature type="compositionally biased region" description="Low complexity" evidence="3">
    <location>
        <begin position="172"/>
        <end position="197"/>
    </location>
</feature>
<sequence length="370" mass="42236">MDADYDPSRDYKAEKKRAKKYGKAFAKKLPVFDPSSKTFDEYIDEYLKDKINDLPFTYRKVVPNDYGLTTEEILSLPDRELNAWVSVKKMSQFRTPGEEAEERRRYQARAKDLEKKKKILPSLFEKQEENPEAKSKKKKKKRKRKRAETESDADHEEGEIGDGSDTGKKVDSPPAKKLKSSPSLVNTNDSLKLNSSGKKNKGKVGVDEKQAASKETSEIFNCVEKKKGKKKQKKEREQEKHKNTDDKGTKPTRDLKTQNKKGKQKVNSGELEDTENKTHESQNGLDASSAKVKTKKRKMKTADEQKKKKKKLSINMNKQLKNDTSQKGTDNKNLERQLSKIMSASRLSKYGLGPNAAKEAKKKKKKNTVS</sequence>
<name>A0AAV4EUJ5_9GAST</name>
<evidence type="ECO:0000256" key="3">
    <source>
        <dbReference type="SAM" id="MobiDB-lite"/>
    </source>
</evidence>
<dbReference type="PANTHER" id="PTHR14490:SF5">
    <property type="entry name" value="PROTEIN KRI1 HOMOLOG"/>
    <property type="match status" value="1"/>
</dbReference>
<feature type="compositionally biased region" description="Basic and acidic residues" evidence="3">
    <location>
        <begin position="329"/>
        <end position="338"/>
    </location>
</feature>
<dbReference type="Proteomes" id="UP000762676">
    <property type="component" value="Unassembled WGS sequence"/>
</dbReference>
<dbReference type="InterPro" id="IPR024626">
    <property type="entry name" value="Kri1-like_C"/>
</dbReference>
<dbReference type="GO" id="GO:0000447">
    <property type="term" value="P:endonucleolytic cleavage in ITS1 to separate SSU-rRNA from 5.8S rRNA and LSU-rRNA from tricistronic rRNA transcript (SSU-rRNA, 5.8S rRNA, LSU-rRNA)"/>
    <property type="evidence" value="ECO:0007669"/>
    <property type="project" value="TreeGrafter"/>
</dbReference>
<feature type="compositionally biased region" description="Basic and acidic residues" evidence="3">
    <location>
        <begin position="234"/>
        <end position="257"/>
    </location>
</feature>
<feature type="compositionally biased region" description="Polar residues" evidence="3">
    <location>
        <begin position="314"/>
        <end position="328"/>
    </location>
</feature>
<feature type="compositionally biased region" description="Basic and acidic residues" evidence="3">
    <location>
        <begin position="204"/>
        <end position="217"/>
    </location>
</feature>
<dbReference type="Pfam" id="PF12936">
    <property type="entry name" value="Kri1_C"/>
    <property type="match status" value="1"/>
</dbReference>
<dbReference type="PANTHER" id="PTHR14490">
    <property type="entry name" value="ZINC FINGER, ZZ TYPE"/>
    <property type="match status" value="1"/>
</dbReference>
<accession>A0AAV4EUJ5</accession>
<feature type="region of interest" description="Disordered" evidence="3">
    <location>
        <begin position="91"/>
        <end position="370"/>
    </location>
</feature>
<feature type="compositionally biased region" description="Basic residues" evidence="3">
    <location>
        <begin position="135"/>
        <end position="146"/>
    </location>
</feature>
<evidence type="ECO:0000313" key="6">
    <source>
        <dbReference type="Proteomes" id="UP000762676"/>
    </source>
</evidence>
<evidence type="ECO:0000259" key="4">
    <source>
        <dbReference type="Pfam" id="PF12936"/>
    </source>
</evidence>
<dbReference type="GO" id="GO:0005730">
    <property type="term" value="C:nucleolus"/>
    <property type="evidence" value="ECO:0007669"/>
    <property type="project" value="TreeGrafter"/>
</dbReference>